<feature type="coiled-coil region" evidence="1">
    <location>
        <begin position="49"/>
        <end position="76"/>
    </location>
</feature>
<gene>
    <name evidence="2" type="ORF">OTU49_007674</name>
</gene>
<reference evidence="2 3" key="1">
    <citation type="journal article" date="2024" name="BMC Genomics">
        <title>Genome assembly of redclaw crayfish (Cherax quadricarinatus) provides insights into its immune adaptation and hypoxia tolerance.</title>
        <authorList>
            <person name="Liu Z."/>
            <person name="Zheng J."/>
            <person name="Li H."/>
            <person name="Fang K."/>
            <person name="Wang S."/>
            <person name="He J."/>
            <person name="Zhou D."/>
            <person name="Weng S."/>
            <person name="Chi M."/>
            <person name="Gu Z."/>
            <person name="He J."/>
            <person name="Li F."/>
            <person name="Wang M."/>
        </authorList>
    </citation>
    <scope>NUCLEOTIDE SEQUENCE [LARGE SCALE GENOMIC DNA]</scope>
    <source>
        <strain evidence="2">ZL_2023a</strain>
    </source>
</reference>
<dbReference type="Proteomes" id="UP001445076">
    <property type="component" value="Unassembled WGS sequence"/>
</dbReference>
<protein>
    <submittedName>
        <fullName evidence="2">Uncharacterized protein</fullName>
    </submittedName>
</protein>
<dbReference type="EMBL" id="JARKIK010000062">
    <property type="protein sequence ID" value="KAK8730879.1"/>
    <property type="molecule type" value="Genomic_DNA"/>
</dbReference>
<comment type="caution">
    <text evidence="2">The sequence shown here is derived from an EMBL/GenBank/DDBJ whole genome shotgun (WGS) entry which is preliminary data.</text>
</comment>
<sequence>MNIIRTKVTGVDSYITLFVHNADTIMRIHTKEDKRRLKKMGGLQKWPEYDTSKSKVMELEDRKRRLKAEYTVLHGDGDGNREGKKFTETIKEKDLGFTVTSNLSPLSLVILIITNKG</sequence>
<evidence type="ECO:0000256" key="1">
    <source>
        <dbReference type="SAM" id="Coils"/>
    </source>
</evidence>
<keyword evidence="1" id="KW-0175">Coiled coil</keyword>
<organism evidence="2 3">
    <name type="scientific">Cherax quadricarinatus</name>
    <name type="common">Australian red claw crayfish</name>
    <dbReference type="NCBI Taxonomy" id="27406"/>
    <lineage>
        <taxon>Eukaryota</taxon>
        <taxon>Metazoa</taxon>
        <taxon>Ecdysozoa</taxon>
        <taxon>Arthropoda</taxon>
        <taxon>Crustacea</taxon>
        <taxon>Multicrustacea</taxon>
        <taxon>Malacostraca</taxon>
        <taxon>Eumalacostraca</taxon>
        <taxon>Eucarida</taxon>
        <taxon>Decapoda</taxon>
        <taxon>Pleocyemata</taxon>
        <taxon>Astacidea</taxon>
        <taxon>Parastacoidea</taxon>
        <taxon>Parastacidae</taxon>
        <taxon>Cherax</taxon>
    </lineage>
</organism>
<dbReference type="AlphaFoldDB" id="A0AAW0WTZ8"/>
<keyword evidence="3" id="KW-1185">Reference proteome</keyword>
<accession>A0AAW0WTZ8</accession>
<evidence type="ECO:0000313" key="2">
    <source>
        <dbReference type="EMBL" id="KAK8730879.1"/>
    </source>
</evidence>
<evidence type="ECO:0000313" key="3">
    <source>
        <dbReference type="Proteomes" id="UP001445076"/>
    </source>
</evidence>
<name>A0AAW0WTZ8_CHEQU</name>
<proteinExistence type="predicted"/>